<reference evidence="8" key="1">
    <citation type="submission" date="2018-10" db="EMBL/GenBank/DDBJ databases">
        <authorList>
            <person name="Peiro R."/>
            <person name="Begona"/>
            <person name="Cbmso G."/>
            <person name="Lopez M."/>
            <person name="Gonzalez S."/>
            <person name="Sacristan E."/>
            <person name="Castillo E."/>
        </authorList>
    </citation>
    <scope>NUCLEOTIDE SEQUENCE [LARGE SCALE GENOMIC DNA]</scope>
</reference>
<dbReference type="RefSeq" id="WP_129609542.1">
    <property type="nucleotide sequence ID" value="NZ_UWOC01000152.1"/>
</dbReference>
<evidence type="ECO:0000256" key="5">
    <source>
        <dbReference type="SAM" id="SignalP"/>
    </source>
</evidence>
<dbReference type="InterPro" id="IPR036249">
    <property type="entry name" value="Thioredoxin-like_sf"/>
</dbReference>
<dbReference type="InterPro" id="IPR001853">
    <property type="entry name" value="DSBA-like_thioredoxin_dom"/>
</dbReference>
<evidence type="ECO:0000256" key="4">
    <source>
        <dbReference type="ARBA" id="ARBA00023284"/>
    </source>
</evidence>
<evidence type="ECO:0000256" key="3">
    <source>
        <dbReference type="ARBA" id="ARBA00023157"/>
    </source>
</evidence>
<accession>A0A447CWW5</accession>
<comment type="caution">
    <text evidence="7">The sequence shown here is derived from an EMBL/GenBank/DDBJ whole genome shotgun (WGS) entry which is preliminary data.</text>
</comment>
<keyword evidence="3" id="KW-1015">Disulfide bond</keyword>
<organism evidence="7 8">
    <name type="scientific">Rhodoplanes serenus</name>
    <dbReference type="NCBI Taxonomy" id="200615"/>
    <lineage>
        <taxon>Bacteria</taxon>
        <taxon>Pseudomonadati</taxon>
        <taxon>Pseudomonadota</taxon>
        <taxon>Alphaproteobacteria</taxon>
        <taxon>Hyphomicrobiales</taxon>
        <taxon>Nitrobacteraceae</taxon>
        <taxon>Rhodoplanes</taxon>
    </lineage>
</organism>
<dbReference type="PANTHER" id="PTHR13887">
    <property type="entry name" value="GLUTATHIONE S-TRANSFERASE KAPPA"/>
    <property type="match status" value="1"/>
</dbReference>
<name>A0A447CWW5_9BRAD</name>
<dbReference type="PANTHER" id="PTHR13887:SF14">
    <property type="entry name" value="DISULFIDE BOND FORMATION PROTEIN D"/>
    <property type="match status" value="1"/>
</dbReference>
<dbReference type="Gene3D" id="3.40.30.10">
    <property type="entry name" value="Glutaredoxin"/>
    <property type="match status" value="1"/>
</dbReference>
<dbReference type="InterPro" id="IPR013766">
    <property type="entry name" value="Thioredoxin_domain"/>
</dbReference>
<dbReference type="Pfam" id="PF18312">
    <property type="entry name" value="ScsC_N"/>
    <property type="match status" value="1"/>
</dbReference>
<protein>
    <recommendedName>
        <fullName evidence="6">Thioredoxin domain-containing protein</fullName>
    </recommendedName>
</protein>
<evidence type="ECO:0000256" key="2">
    <source>
        <dbReference type="ARBA" id="ARBA00023002"/>
    </source>
</evidence>
<sequence>MPLRLPRFAATALLCSGLVASALGLTGLATPPAAAQTFTDAQRGEVEQIIREYLLKRPELLQEVLAELEKKQAVVEAEKAKAAVQTHANALFKSARHVVVGNPDGDVTLVEFFDYNCGYCKRALGDLQELMQADPKLRVVLKEFPVLGEGSIEAAKVAAAVKLQDKTGKKYFDFHQRLLMGRGQADKAKALAAAKEAGFDAARAERDMNSDEVRASLEESLRLAEALGLNGTPSYVVGSDVVIGAVGRDALRQKINTARCGQTSC</sequence>
<dbReference type="PROSITE" id="PS51352">
    <property type="entry name" value="THIOREDOXIN_2"/>
    <property type="match status" value="1"/>
</dbReference>
<keyword evidence="4" id="KW-0676">Redox-active center</keyword>
<dbReference type="Pfam" id="PF01323">
    <property type="entry name" value="DSBA"/>
    <property type="match status" value="1"/>
</dbReference>
<gene>
    <name evidence="7" type="ORF">RHODGE_RHODGE_02886</name>
</gene>
<dbReference type="OrthoDB" id="9780147at2"/>
<dbReference type="SUPFAM" id="SSF52833">
    <property type="entry name" value="Thioredoxin-like"/>
    <property type="match status" value="1"/>
</dbReference>
<keyword evidence="8" id="KW-1185">Reference proteome</keyword>
<dbReference type="Proteomes" id="UP000289200">
    <property type="component" value="Unassembled WGS sequence"/>
</dbReference>
<dbReference type="InterPro" id="IPR041205">
    <property type="entry name" value="ScsC_N"/>
</dbReference>
<evidence type="ECO:0000256" key="1">
    <source>
        <dbReference type="ARBA" id="ARBA00022729"/>
    </source>
</evidence>
<feature type="signal peptide" evidence="5">
    <location>
        <begin position="1"/>
        <end position="35"/>
    </location>
</feature>
<dbReference type="AlphaFoldDB" id="A0A447CWW5"/>
<evidence type="ECO:0000313" key="8">
    <source>
        <dbReference type="Proteomes" id="UP000289200"/>
    </source>
</evidence>
<feature type="domain" description="Thioredoxin" evidence="6">
    <location>
        <begin position="27"/>
        <end position="260"/>
    </location>
</feature>
<feature type="chain" id="PRO_5019065962" description="Thioredoxin domain-containing protein" evidence="5">
    <location>
        <begin position="36"/>
        <end position="265"/>
    </location>
</feature>
<proteinExistence type="predicted"/>
<dbReference type="GO" id="GO:0016491">
    <property type="term" value="F:oxidoreductase activity"/>
    <property type="evidence" value="ECO:0007669"/>
    <property type="project" value="UniProtKB-KW"/>
</dbReference>
<evidence type="ECO:0000313" key="7">
    <source>
        <dbReference type="EMBL" id="VCU09717.1"/>
    </source>
</evidence>
<keyword evidence="1 5" id="KW-0732">Signal</keyword>
<keyword evidence="2" id="KW-0560">Oxidoreductase</keyword>
<dbReference type="EMBL" id="UWOC01000152">
    <property type="protein sequence ID" value="VCU09717.1"/>
    <property type="molecule type" value="Genomic_DNA"/>
</dbReference>
<dbReference type="CDD" id="cd03023">
    <property type="entry name" value="DsbA_Com1_like"/>
    <property type="match status" value="1"/>
</dbReference>
<evidence type="ECO:0000259" key="6">
    <source>
        <dbReference type="PROSITE" id="PS51352"/>
    </source>
</evidence>